<feature type="region of interest" description="Disordered" evidence="1">
    <location>
        <begin position="1"/>
        <end position="34"/>
    </location>
</feature>
<protein>
    <recommendedName>
        <fullName evidence="4">Reverse transcriptase</fullName>
    </recommendedName>
</protein>
<dbReference type="AlphaFoldDB" id="A0AAV7MGK1"/>
<evidence type="ECO:0000313" key="3">
    <source>
        <dbReference type="Proteomes" id="UP001066276"/>
    </source>
</evidence>
<sequence length="97" mass="10390">MRPAGPVRPPSLTENCSHGGRSSSRTRAGKVTSEKLDGDITKAKVLAAIQRLPTGKAPGPDGFSAEYYKAVGPLLALVLTRLYNELGRLLPYLPRCN</sequence>
<dbReference type="Proteomes" id="UP001066276">
    <property type="component" value="Chromosome 10"/>
</dbReference>
<feature type="compositionally biased region" description="Polar residues" evidence="1">
    <location>
        <begin position="12"/>
        <end position="26"/>
    </location>
</feature>
<organism evidence="2 3">
    <name type="scientific">Pleurodeles waltl</name>
    <name type="common">Iberian ribbed newt</name>
    <dbReference type="NCBI Taxonomy" id="8319"/>
    <lineage>
        <taxon>Eukaryota</taxon>
        <taxon>Metazoa</taxon>
        <taxon>Chordata</taxon>
        <taxon>Craniata</taxon>
        <taxon>Vertebrata</taxon>
        <taxon>Euteleostomi</taxon>
        <taxon>Amphibia</taxon>
        <taxon>Batrachia</taxon>
        <taxon>Caudata</taxon>
        <taxon>Salamandroidea</taxon>
        <taxon>Salamandridae</taxon>
        <taxon>Pleurodelinae</taxon>
        <taxon>Pleurodeles</taxon>
    </lineage>
</organism>
<gene>
    <name evidence="2" type="ORF">NDU88_005330</name>
</gene>
<evidence type="ECO:0000313" key="2">
    <source>
        <dbReference type="EMBL" id="KAJ1100243.1"/>
    </source>
</evidence>
<reference evidence="2" key="1">
    <citation type="journal article" date="2022" name="bioRxiv">
        <title>Sequencing and chromosome-scale assembly of the giantPleurodeles waltlgenome.</title>
        <authorList>
            <person name="Brown T."/>
            <person name="Elewa A."/>
            <person name="Iarovenko S."/>
            <person name="Subramanian E."/>
            <person name="Araus A.J."/>
            <person name="Petzold A."/>
            <person name="Susuki M."/>
            <person name="Suzuki K.-i.T."/>
            <person name="Hayashi T."/>
            <person name="Toyoda A."/>
            <person name="Oliveira C."/>
            <person name="Osipova E."/>
            <person name="Leigh N.D."/>
            <person name="Simon A."/>
            <person name="Yun M.H."/>
        </authorList>
    </citation>
    <scope>NUCLEOTIDE SEQUENCE</scope>
    <source>
        <strain evidence="2">20211129_DDA</strain>
        <tissue evidence="2">Liver</tissue>
    </source>
</reference>
<accession>A0AAV7MGK1</accession>
<name>A0AAV7MGK1_PLEWA</name>
<evidence type="ECO:0008006" key="4">
    <source>
        <dbReference type="Google" id="ProtNLM"/>
    </source>
</evidence>
<comment type="caution">
    <text evidence="2">The sequence shown here is derived from an EMBL/GenBank/DDBJ whole genome shotgun (WGS) entry which is preliminary data.</text>
</comment>
<dbReference type="EMBL" id="JANPWB010000014">
    <property type="protein sequence ID" value="KAJ1100243.1"/>
    <property type="molecule type" value="Genomic_DNA"/>
</dbReference>
<proteinExistence type="predicted"/>
<evidence type="ECO:0000256" key="1">
    <source>
        <dbReference type="SAM" id="MobiDB-lite"/>
    </source>
</evidence>
<keyword evidence="3" id="KW-1185">Reference proteome</keyword>